<dbReference type="SMART" id="SM00278">
    <property type="entry name" value="HhH1"/>
    <property type="match status" value="2"/>
</dbReference>
<proteinExistence type="predicted"/>
<feature type="transmembrane region" description="Helical" evidence="1">
    <location>
        <begin position="7"/>
        <end position="27"/>
    </location>
</feature>
<keyword evidence="1" id="KW-1133">Transmembrane helix</keyword>
<dbReference type="GO" id="GO:0003677">
    <property type="term" value="F:DNA binding"/>
    <property type="evidence" value="ECO:0007669"/>
    <property type="project" value="InterPro"/>
</dbReference>
<dbReference type="InterPro" id="IPR019554">
    <property type="entry name" value="Soluble_ligand-bd"/>
</dbReference>
<dbReference type="Gene3D" id="3.10.560.10">
    <property type="entry name" value="Outer membrane lipoprotein wza domain like"/>
    <property type="match status" value="1"/>
</dbReference>
<keyword evidence="4" id="KW-1185">Reference proteome</keyword>
<dbReference type="PANTHER" id="PTHR21180:SF32">
    <property type="entry name" value="ENDONUCLEASE_EXONUCLEASE_PHOSPHATASE FAMILY DOMAIN-CONTAINING PROTEIN 1"/>
    <property type="match status" value="1"/>
</dbReference>
<dbReference type="NCBIfam" id="TIGR00426">
    <property type="entry name" value="competence protein ComEA helix-hairpin-helix repeat region"/>
    <property type="match status" value="1"/>
</dbReference>
<dbReference type="InterPro" id="IPR003583">
    <property type="entry name" value="Hlx-hairpin-Hlx_DNA-bd_motif"/>
</dbReference>
<feature type="domain" description="Helix-hairpin-helix DNA-binding motif class 1" evidence="2">
    <location>
        <begin position="154"/>
        <end position="173"/>
    </location>
</feature>
<dbReference type="GO" id="GO:0015628">
    <property type="term" value="P:protein secretion by the type II secretion system"/>
    <property type="evidence" value="ECO:0007669"/>
    <property type="project" value="TreeGrafter"/>
</dbReference>
<dbReference type="Gene3D" id="1.10.150.310">
    <property type="entry name" value="Tex RuvX-like domain-like"/>
    <property type="match status" value="1"/>
</dbReference>
<dbReference type="InterPro" id="IPR051675">
    <property type="entry name" value="Endo/Exo/Phosphatase_dom_1"/>
</dbReference>
<feature type="domain" description="Helix-hairpin-helix DNA-binding motif class 1" evidence="2">
    <location>
        <begin position="184"/>
        <end position="203"/>
    </location>
</feature>
<dbReference type="Proteomes" id="UP000215137">
    <property type="component" value="Chromosome"/>
</dbReference>
<dbReference type="GO" id="GO:0006281">
    <property type="term" value="P:DNA repair"/>
    <property type="evidence" value="ECO:0007669"/>
    <property type="project" value="InterPro"/>
</dbReference>
<organism evidence="3 4">
    <name type="scientific">Cytobacillus kochii</name>
    <dbReference type="NCBI Taxonomy" id="859143"/>
    <lineage>
        <taxon>Bacteria</taxon>
        <taxon>Bacillati</taxon>
        <taxon>Bacillota</taxon>
        <taxon>Bacilli</taxon>
        <taxon>Bacillales</taxon>
        <taxon>Bacillaceae</taxon>
        <taxon>Cytobacillus</taxon>
    </lineage>
</organism>
<dbReference type="KEGG" id="bko:CKF48_17505"/>
<name>A0A248TL99_9BACI</name>
<dbReference type="InterPro" id="IPR004509">
    <property type="entry name" value="Competence_ComEA_HhH"/>
</dbReference>
<dbReference type="AlphaFoldDB" id="A0A248TL99"/>
<evidence type="ECO:0000259" key="2">
    <source>
        <dbReference type="SMART" id="SM00278"/>
    </source>
</evidence>
<evidence type="ECO:0000256" key="1">
    <source>
        <dbReference type="SAM" id="Phobius"/>
    </source>
</evidence>
<dbReference type="OrthoDB" id="9790239at2"/>
<dbReference type="EMBL" id="CP022983">
    <property type="protein sequence ID" value="ASV68931.1"/>
    <property type="molecule type" value="Genomic_DNA"/>
</dbReference>
<dbReference type="PANTHER" id="PTHR21180">
    <property type="entry name" value="ENDONUCLEASE/EXONUCLEASE/PHOSPHATASE FAMILY DOMAIN-CONTAINING PROTEIN 1"/>
    <property type="match status" value="1"/>
</dbReference>
<accession>A0A248TL99</accession>
<evidence type="ECO:0000313" key="4">
    <source>
        <dbReference type="Proteomes" id="UP000215137"/>
    </source>
</evidence>
<dbReference type="InterPro" id="IPR010994">
    <property type="entry name" value="RuvA_2-like"/>
</dbReference>
<protein>
    <recommendedName>
        <fullName evidence="2">Helix-hairpin-helix DNA-binding motif class 1 domain-containing protein</fullName>
    </recommendedName>
</protein>
<evidence type="ECO:0000313" key="3">
    <source>
        <dbReference type="EMBL" id="ASV68931.1"/>
    </source>
</evidence>
<keyword evidence="1" id="KW-0472">Membrane</keyword>
<reference evidence="3 4" key="1">
    <citation type="submission" date="2017-08" db="EMBL/GenBank/DDBJ databases">
        <title>Complete Genome Sequence of Bacillus kochii Oregon-R-modENCODE STRAIN BDGP4, isolated from Drosophila melanogaster gut.</title>
        <authorList>
            <person name="Wan K.H."/>
            <person name="Yu C."/>
            <person name="Park S."/>
            <person name="Hammonds A.S."/>
            <person name="Booth B.W."/>
            <person name="Celniker S.E."/>
        </authorList>
    </citation>
    <scope>NUCLEOTIDE SEQUENCE [LARGE SCALE GENOMIC DNA]</scope>
    <source>
        <strain evidence="3 4">BDGP4</strain>
    </source>
</reference>
<dbReference type="Pfam" id="PF10531">
    <property type="entry name" value="SLBB"/>
    <property type="match status" value="1"/>
</dbReference>
<dbReference type="GO" id="GO:0015627">
    <property type="term" value="C:type II protein secretion system complex"/>
    <property type="evidence" value="ECO:0007669"/>
    <property type="project" value="TreeGrafter"/>
</dbReference>
<dbReference type="SUPFAM" id="SSF47781">
    <property type="entry name" value="RuvA domain 2-like"/>
    <property type="match status" value="1"/>
</dbReference>
<dbReference type="Pfam" id="PF12836">
    <property type="entry name" value="HHH_3"/>
    <property type="match status" value="1"/>
</dbReference>
<keyword evidence="1" id="KW-0812">Transmembrane</keyword>
<gene>
    <name evidence="3" type="ORF">CKF48_17505</name>
</gene>
<dbReference type="RefSeq" id="WP_095372497.1">
    <property type="nucleotide sequence ID" value="NZ_CP022983.1"/>
</dbReference>
<sequence>MEWVKQYALYIVIAAGFIVGALCMWLLSPLLNQNNTVEVENEWLLDDKGFEEGGEISQEEEENYSDDDVMVDIKGEVKDPGVYELKSTQRIVDAIQVAGGFLSEADQKQVNLAQKLTDEMVIYIPKVGEEGVSSLPPLNEGNDGKINLNQATIEQLETLPGIGPSKAEDILSYREEVGSFKAIEDLKEVSGIGEKTFEKLKDLISVN</sequence>